<protein>
    <submittedName>
        <fullName evidence="1">Uncharacterized protein</fullName>
    </submittedName>
</protein>
<keyword evidence="2" id="KW-1185">Reference proteome</keyword>
<dbReference type="EMBL" id="JAEAOA010000643">
    <property type="protein sequence ID" value="KAK3607488.1"/>
    <property type="molecule type" value="Genomic_DNA"/>
</dbReference>
<dbReference type="Proteomes" id="UP001195483">
    <property type="component" value="Unassembled WGS sequence"/>
</dbReference>
<organism evidence="1 2">
    <name type="scientific">Potamilus streckersoni</name>
    <dbReference type="NCBI Taxonomy" id="2493646"/>
    <lineage>
        <taxon>Eukaryota</taxon>
        <taxon>Metazoa</taxon>
        <taxon>Spiralia</taxon>
        <taxon>Lophotrochozoa</taxon>
        <taxon>Mollusca</taxon>
        <taxon>Bivalvia</taxon>
        <taxon>Autobranchia</taxon>
        <taxon>Heteroconchia</taxon>
        <taxon>Palaeoheterodonta</taxon>
        <taxon>Unionida</taxon>
        <taxon>Unionoidea</taxon>
        <taxon>Unionidae</taxon>
        <taxon>Ambleminae</taxon>
        <taxon>Lampsilini</taxon>
        <taxon>Potamilus</taxon>
    </lineage>
</organism>
<evidence type="ECO:0000313" key="1">
    <source>
        <dbReference type="EMBL" id="KAK3607488.1"/>
    </source>
</evidence>
<name>A0AAE0TCM9_9BIVA</name>
<reference evidence="1" key="1">
    <citation type="journal article" date="2021" name="Genome Biol. Evol.">
        <title>A High-Quality Reference Genome for a Parasitic Bivalve with Doubly Uniparental Inheritance (Bivalvia: Unionida).</title>
        <authorList>
            <person name="Smith C.H."/>
        </authorList>
    </citation>
    <scope>NUCLEOTIDE SEQUENCE</scope>
    <source>
        <strain evidence="1">CHS0354</strain>
    </source>
</reference>
<dbReference type="AlphaFoldDB" id="A0AAE0TCM9"/>
<evidence type="ECO:0000313" key="2">
    <source>
        <dbReference type="Proteomes" id="UP001195483"/>
    </source>
</evidence>
<sequence>MTKRAYCSAKYEATKSENSHILVSNASYVNILKGLGDETSGSISGRPLGNSSDLAMVPLRMWHIIFSLPSSISRISQMDKLPALHQDTILIFGINELGISQALIHGSKQQLKQPQWKA</sequence>
<proteinExistence type="predicted"/>
<accession>A0AAE0TCM9</accession>
<comment type="caution">
    <text evidence="1">The sequence shown here is derived from an EMBL/GenBank/DDBJ whole genome shotgun (WGS) entry which is preliminary data.</text>
</comment>
<gene>
    <name evidence="1" type="ORF">CHS0354_010295</name>
</gene>
<reference evidence="1" key="2">
    <citation type="journal article" date="2021" name="Genome Biol. Evol.">
        <title>Developing a high-quality reference genome for a parasitic bivalve with doubly uniparental inheritance (Bivalvia: Unionida).</title>
        <authorList>
            <person name="Smith C.H."/>
        </authorList>
    </citation>
    <scope>NUCLEOTIDE SEQUENCE</scope>
    <source>
        <strain evidence="1">CHS0354</strain>
        <tissue evidence="1">Mantle</tissue>
    </source>
</reference>
<reference evidence="1" key="3">
    <citation type="submission" date="2023-05" db="EMBL/GenBank/DDBJ databases">
        <authorList>
            <person name="Smith C.H."/>
        </authorList>
    </citation>
    <scope>NUCLEOTIDE SEQUENCE</scope>
    <source>
        <strain evidence="1">CHS0354</strain>
        <tissue evidence="1">Mantle</tissue>
    </source>
</reference>